<dbReference type="OrthoDB" id="1450289at2"/>
<sequence>MQTPLVMLLLFATLVKSPINTTVEASFDYIDEDGTLYFTENNEKQEPYEFERIDDKVLKVFNLRDKKFVGKVFNVTYRIETEKDELGQEYYVWVIVQLELVE</sequence>
<proteinExistence type="predicted"/>
<reference evidence="1 2" key="1">
    <citation type="submission" date="2019-08" db="EMBL/GenBank/DDBJ databases">
        <title>Seonamhaeicola sediminis sp. nov., isolated from marine sediment.</title>
        <authorList>
            <person name="Cao W.R."/>
        </authorList>
    </citation>
    <scope>NUCLEOTIDE SEQUENCE [LARGE SCALE GENOMIC DNA]</scope>
    <source>
        <strain evidence="1 2">B011</strain>
    </source>
</reference>
<dbReference type="EMBL" id="VSDQ01000679">
    <property type="protein sequence ID" value="TYA74927.1"/>
    <property type="molecule type" value="Genomic_DNA"/>
</dbReference>
<accession>A0A5D0HXQ0</accession>
<comment type="caution">
    <text evidence="1">The sequence shown here is derived from an EMBL/GenBank/DDBJ whole genome shotgun (WGS) entry which is preliminary data.</text>
</comment>
<dbReference type="Proteomes" id="UP000323930">
    <property type="component" value="Unassembled WGS sequence"/>
</dbReference>
<keyword evidence="2" id="KW-1185">Reference proteome</keyword>
<organism evidence="1 2">
    <name type="scientific">Seonamhaeicola marinus</name>
    <dbReference type="NCBI Taxonomy" id="1912246"/>
    <lineage>
        <taxon>Bacteria</taxon>
        <taxon>Pseudomonadati</taxon>
        <taxon>Bacteroidota</taxon>
        <taxon>Flavobacteriia</taxon>
        <taxon>Flavobacteriales</taxon>
        <taxon>Flavobacteriaceae</taxon>
    </lineage>
</organism>
<protein>
    <recommendedName>
        <fullName evidence="3">DUF4377 domain-containing protein</fullName>
    </recommendedName>
</protein>
<evidence type="ECO:0000313" key="2">
    <source>
        <dbReference type="Proteomes" id="UP000323930"/>
    </source>
</evidence>
<evidence type="ECO:0008006" key="3">
    <source>
        <dbReference type="Google" id="ProtNLM"/>
    </source>
</evidence>
<gene>
    <name evidence="1" type="ORF">FUA24_16640</name>
</gene>
<name>A0A5D0HXQ0_9FLAO</name>
<dbReference type="RefSeq" id="WP_148544172.1">
    <property type="nucleotide sequence ID" value="NZ_VSDQ01000679.1"/>
</dbReference>
<dbReference type="AlphaFoldDB" id="A0A5D0HXQ0"/>
<evidence type="ECO:0000313" key="1">
    <source>
        <dbReference type="EMBL" id="TYA74927.1"/>
    </source>
</evidence>